<protein>
    <submittedName>
        <fullName evidence="1">Uncharacterized protein</fullName>
    </submittedName>
</protein>
<keyword evidence="2" id="KW-1185">Reference proteome</keyword>
<evidence type="ECO:0000313" key="1">
    <source>
        <dbReference type="EMBL" id="RAQ21902.1"/>
    </source>
</evidence>
<organism evidence="1 2">
    <name type="scientific">Hydrogeniiclostridium mannosilyticum</name>
    <dbReference type="NCBI Taxonomy" id="2764322"/>
    <lineage>
        <taxon>Bacteria</taxon>
        <taxon>Bacillati</taxon>
        <taxon>Bacillota</taxon>
        <taxon>Clostridia</taxon>
        <taxon>Eubacteriales</taxon>
        <taxon>Acutalibacteraceae</taxon>
        <taxon>Hydrogeniiclostridium</taxon>
    </lineage>
</organism>
<dbReference type="Proteomes" id="UP000249377">
    <property type="component" value="Unassembled WGS sequence"/>
</dbReference>
<accession>A0A328U8B3</accession>
<dbReference type="RefSeq" id="WP_112333802.1">
    <property type="nucleotide sequence ID" value="NZ_QLYR01000019.1"/>
</dbReference>
<evidence type="ECO:0000313" key="2">
    <source>
        <dbReference type="Proteomes" id="UP000249377"/>
    </source>
</evidence>
<dbReference type="AlphaFoldDB" id="A0A328U8B3"/>
<sequence>MKVRYKGESFGVLGLRNNKIYECLSVEYGLLRVIDESEEDDGILYSAINPRPLDGSSPGGKWEIVEDDELGTLKKAING</sequence>
<reference evidence="1 2" key="1">
    <citation type="submission" date="2018-06" db="EMBL/GenBank/DDBJ databases">
        <title>Noncontiguous genome sequence of Ruminococcaceae bacterium ASD2818.</title>
        <authorList>
            <person name="Chaplin A.V."/>
            <person name="Sokolova S.R."/>
            <person name="Kochetkova T.O."/>
            <person name="Goltsov A.Y."/>
            <person name="Trofimov D.Y."/>
            <person name="Efimov B.A."/>
        </authorList>
    </citation>
    <scope>NUCLEOTIDE SEQUENCE [LARGE SCALE GENOMIC DNA]</scope>
    <source>
        <strain evidence="1 2">ASD2818</strain>
    </source>
</reference>
<comment type="caution">
    <text evidence="1">The sequence shown here is derived from an EMBL/GenBank/DDBJ whole genome shotgun (WGS) entry which is preliminary data.</text>
</comment>
<dbReference type="EMBL" id="QLYR01000019">
    <property type="protein sequence ID" value="RAQ21902.1"/>
    <property type="molecule type" value="Genomic_DNA"/>
</dbReference>
<name>A0A328U8B3_9FIRM</name>
<gene>
    <name evidence="1" type="ORF">DPQ25_14025</name>
</gene>
<proteinExistence type="predicted"/>